<organism evidence="1 2">
    <name type="scientific">Aquimarina atlantica</name>
    <dbReference type="NCBI Taxonomy" id="1317122"/>
    <lineage>
        <taxon>Bacteria</taxon>
        <taxon>Pseudomonadati</taxon>
        <taxon>Bacteroidota</taxon>
        <taxon>Flavobacteriia</taxon>
        <taxon>Flavobacteriales</taxon>
        <taxon>Flavobacteriaceae</taxon>
        <taxon>Aquimarina</taxon>
    </lineage>
</organism>
<dbReference type="eggNOG" id="ENOG50311XF">
    <property type="taxonomic scope" value="Bacteria"/>
</dbReference>
<dbReference type="EMBL" id="AQRA01000006">
    <property type="protein sequence ID" value="EZH73175.1"/>
    <property type="molecule type" value="Genomic_DNA"/>
</dbReference>
<proteinExistence type="predicted"/>
<protein>
    <submittedName>
        <fullName evidence="1">Uncharacterized protein</fullName>
    </submittedName>
</protein>
<dbReference type="PROSITE" id="PS51257">
    <property type="entry name" value="PROKAR_LIPOPROTEIN"/>
    <property type="match status" value="1"/>
</dbReference>
<dbReference type="AlphaFoldDB" id="A0A023BT71"/>
<reference evidence="1 2" key="1">
    <citation type="submission" date="2014-04" db="EMBL/GenBank/DDBJ databases">
        <title>Aquimarina sp. 22II-S11-z7 Genome Sequencing.</title>
        <authorList>
            <person name="Lai Q."/>
        </authorList>
    </citation>
    <scope>NUCLEOTIDE SEQUENCE [LARGE SCALE GENOMIC DNA]</scope>
    <source>
        <strain evidence="1 2">22II-S11-z7</strain>
    </source>
</reference>
<evidence type="ECO:0000313" key="1">
    <source>
        <dbReference type="EMBL" id="EZH73175.1"/>
    </source>
</evidence>
<name>A0A023BT71_9FLAO</name>
<accession>A0A023BT71</accession>
<dbReference type="OrthoDB" id="1156168at2"/>
<dbReference type="RefSeq" id="WP_034242954.1">
    <property type="nucleotide sequence ID" value="NZ_AQRA01000006.1"/>
</dbReference>
<comment type="caution">
    <text evidence="1">The sequence shown here is derived from an EMBL/GenBank/DDBJ whole genome shotgun (WGS) entry which is preliminary data.</text>
</comment>
<sequence length="417" mass="46805">MKTLQSILYILLLWLSITTFLSCSNDDNTPGIDPNQEVILATFDYSNLSVNSLPNMLIANNAEGEILATVETNKIPGIYTLIAKGYTSNNFMLTTLLETDSYKSLATIKDVPVGSSAIAPNYNPTKNGSIKFTLNLTGATRIKLFVYGLKNRTRTDGVDPLTGAPTKTYTYNKEGSGDKILLKISYKPNDVDPVVYGYTWIDNYKEIENRTLSFADFSITPTSPITINDTSDGNYTDLYAIYDTNRYANLEGDFSQYLKITEGFEYYLTNYEASYPNNVRHNKAIKTDVFPEIISVTKPNWGFSYTSTSNSLQVQPSGIYLCTNIDTQIINPGAKNLSWHITIPNNGSNKITLPQLPESLSDYTNYFEDISRFEDNSVSLINLSNNLNYSDYIQDLIDRTYELAERSGESIFIQFNP</sequence>
<dbReference type="Proteomes" id="UP000023541">
    <property type="component" value="Unassembled WGS sequence"/>
</dbReference>
<dbReference type="STRING" id="1317122.ATO12_19415"/>
<evidence type="ECO:0000313" key="2">
    <source>
        <dbReference type="Proteomes" id="UP000023541"/>
    </source>
</evidence>
<gene>
    <name evidence="1" type="ORF">ATO12_19415</name>
</gene>
<keyword evidence="2" id="KW-1185">Reference proteome</keyword>